<proteinExistence type="inferred from homology"/>
<feature type="domain" description="Erythromycin biosynthesis protein CIII-like C-terminal" evidence="4">
    <location>
        <begin position="284"/>
        <end position="429"/>
    </location>
</feature>
<dbReference type="CDD" id="cd03784">
    <property type="entry name" value="GT1_Gtf-like"/>
    <property type="match status" value="1"/>
</dbReference>
<evidence type="ECO:0000259" key="5">
    <source>
        <dbReference type="Pfam" id="PF21036"/>
    </source>
</evidence>
<dbReference type="Proteomes" id="UP001183615">
    <property type="component" value="Unassembled WGS sequence"/>
</dbReference>
<organism evidence="6 7">
    <name type="scientific">Streptomyces johnsoniae</name>
    <dbReference type="NCBI Taxonomy" id="3075532"/>
    <lineage>
        <taxon>Bacteria</taxon>
        <taxon>Bacillati</taxon>
        <taxon>Actinomycetota</taxon>
        <taxon>Actinomycetes</taxon>
        <taxon>Kitasatosporales</taxon>
        <taxon>Streptomycetaceae</taxon>
        <taxon>Streptomyces</taxon>
    </lineage>
</organism>
<feature type="domain" description="Erythromycin biosynthesis protein CIII-like N-terminal" evidence="5">
    <location>
        <begin position="22"/>
        <end position="267"/>
    </location>
</feature>
<name>A0ABU2RYC2_9ACTN</name>
<dbReference type="InterPro" id="IPR002213">
    <property type="entry name" value="UDP_glucos_trans"/>
</dbReference>
<dbReference type="EMBL" id="JAVREV010000001">
    <property type="protein sequence ID" value="MDT0441421.1"/>
    <property type="molecule type" value="Genomic_DNA"/>
</dbReference>
<keyword evidence="3" id="KW-0808">Transferase</keyword>
<sequence length="437" mass="46257">MRVLFTVWPAAAHLYPSVPLAWALQAAGHEVCVASRPALADAVGGVGLSAAALVDEAELPRSVGASNPASEESRRTLERITEAMAVGRDDPVGFHVWRCHRDYAVPAVDDLQPIGADPAAPQPVLDALVAFCRDWRPDLVLWDPTTPVGAVAARVVGAAQARFLWGLDHIGWSMDRFARRKRELGGALKDEDPIVEAVRPMAERYGFELDDELLRGQWTVDPMPAGMRLPTDGRVVPMSWVPYTGSGVLPDWLHASSGRPRVALTLGASMRAFGKDSKPLIADLLEALGAMDVEVVATLNAAQLDGIAHLPGNVRAVDYIPLTQLLPTCSAVIHHGGYGTVCAAAAAGVPQIVAIDGDNVMEGPVSGHYLTGAGAGLLLRHEESSVADIRAMTSRLLADPSFRAGAAALRSDLLGAPGPAEVVPVLERLTAHHRAVD</sequence>
<comment type="caution">
    <text evidence="6">The sequence shown here is derived from an EMBL/GenBank/DDBJ whole genome shotgun (WGS) entry which is preliminary data.</text>
</comment>
<keyword evidence="2" id="KW-0328">Glycosyltransferase</keyword>
<evidence type="ECO:0000259" key="4">
    <source>
        <dbReference type="Pfam" id="PF06722"/>
    </source>
</evidence>
<dbReference type="InterPro" id="IPR048284">
    <property type="entry name" value="EryCIII-like_N"/>
</dbReference>
<dbReference type="Pfam" id="PF21036">
    <property type="entry name" value="EryCIII-like_N"/>
    <property type="match status" value="1"/>
</dbReference>
<dbReference type="Pfam" id="PF06722">
    <property type="entry name" value="EryCIII-like_C"/>
    <property type="match status" value="1"/>
</dbReference>
<evidence type="ECO:0000313" key="6">
    <source>
        <dbReference type="EMBL" id="MDT0441421.1"/>
    </source>
</evidence>
<dbReference type="Gene3D" id="3.40.50.2000">
    <property type="entry name" value="Glycogen Phosphorylase B"/>
    <property type="match status" value="2"/>
</dbReference>
<keyword evidence="7" id="KW-1185">Reference proteome</keyword>
<protein>
    <submittedName>
        <fullName evidence="6">DUF1205 domain-containing protein</fullName>
    </submittedName>
</protein>
<reference evidence="7" key="1">
    <citation type="submission" date="2023-07" db="EMBL/GenBank/DDBJ databases">
        <title>30 novel species of actinomycetes from the DSMZ collection.</title>
        <authorList>
            <person name="Nouioui I."/>
        </authorList>
    </citation>
    <scope>NUCLEOTIDE SEQUENCE [LARGE SCALE GENOMIC DNA]</scope>
    <source>
        <strain evidence="7">DSM 41886</strain>
    </source>
</reference>
<evidence type="ECO:0000256" key="1">
    <source>
        <dbReference type="ARBA" id="ARBA00006962"/>
    </source>
</evidence>
<gene>
    <name evidence="6" type="ORF">RM779_02235</name>
</gene>
<dbReference type="PANTHER" id="PTHR48050">
    <property type="entry name" value="STEROL 3-BETA-GLUCOSYLTRANSFERASE"/>
    <property type="match status" value="1"/>
</dbReference>
<dbReference type="InterPro" id="IPR050426">
    <property type="entry name" value="Glycosyltransferase_28"/>
</dbReference>
<comment type="similarity">
    <text evidence="1">Belongs to the glycosyltransferase 28 family.</text>
</comment>
<evidence type="ECO:0000256" key="2">
    <source>
        <dbReference type="ARBA" id="ARBA00022676"/>
    </source>
</evidence>
<dbReference type="PANTHER" id="PTHR48050:SF13">
    <property type="entry name" value="STEROL 3-BETA-GLUCOSYLTRANSFERASE UGT80A2"/>
    <property type="match status" value="1"/>
</dbReference>
<dbReference type="SUPFAM" id="SSF53756">
    <property type="entry name" value="UDP-Glycosyltransferase/glycogen phosphorylase"/>
    <property type="match status" value="1"/>
</dbReference>
<accession>A0ABU2RYC2</accession>
<evidence type="ECO:0000256" key="3">
    <source>
        <dbReference type="ARBA" id="ARBA00022679"/>
    </source>
</evidence>
<evidence type="ECO:0000313" key="7">
    <source>
        <dbReference type="Proteomes" id="UP001183615"/>
    </source>
</evidence>
<dbReference type="RefSeq" id="WP_311615176.1">
    <property type="nucleotide sequence ID" value="NZ_JAVREV010000001.1"/>
</dbReference>
<dbReference type="InterPro" id="IPR010610">
    <property type="entry name" value="EryCIII-like_C"/>
</dbReference>